<name>A0A1L0B939_9ASCO</name>
<keyword evidence="3" id="KW-1185">Reference proteome</keyword>
<evidence type="ECO:0000313" key="3">
    <source>
        <dbReference type="Proteomes" id="UP000183365"/>
    </source>
</evidence>
<dbReference type="Proteomes" id="UP000183365">
    <property type="component" value="Unassembled WGS sequence"/>
</dbReference>
<organism evidence="2 3">
    <name type="scientific">Hanseniaspora guilliermondii</name>
    <dbReference type="NCBI Taxonomy" id="56406"/>
    <lineage>
        <taxon>Eukaryota</taxon>
        <taxon>Fungi</taxon>
        <taxon>Dikarya</taxon>
        <taxon>Ascomycota</taxon>
        <taxon>Saccharomycotina</taxon>
        <taxon>Saccharomycetes</taxon>
        <taxon>Saccharomycodales</taxon>
        <taxon>Saccharomycodaceae</taxon>
        <taxon>Hanseniaspora</taxon>
    </lineage>
</organism>
<dbReference type="EMBL" id="FQNF01000129">
    <property type="protein sequence ID" value="SGZ41667.1"/>
    <property type="molecule type" value="Genomic_DNA"/>
</dbReference>
<dbReference type="Gene3D" id="1.20.120.20">
    <property type="entry name" value="Apolipoprotein"/>
    <property type="match status" value="1"/>
</dbReference>
<dbReference type="SUPFAM" id="SSF58113">
    <property type="entry name" value="Apolipoprotein A-I"/>
    <property type="match status" value="1"/>
</dbReference>
<accession>A0A1L0B939</accession>
<sequence>MYRANQLVIKSFKQNSFNSLKSPAVPTLTLSRGYSIKGKINETLHDLNESTKGASKIIEKTEDLSNKAKSKIEDVKDAVSSSSDDLKAKAYEAKGQVKNEAKNAKKTVEKKVDTAADKAQDKADDIKKNIN</sequence>
<proteinExistence type="predicted"/>
<gene>
    <name evidence="2" type="ORF">HGUI_03868</name>
</gene>
<evidence type="ECO:0000313" key="2">
    <source>
        <dbReference type="EMBL" id="SGZ41667.1"/>
    </source>
</evidence>
<dbReference type="VEuPathDB" id="FungiDB:HGUI_03868"/>
<protein>
    <submittedName>
        <fullName evidence="2">Uncharacterized protein</fullName>
    </submittedName>
</protein>
<dbReference type="OrthoDB" id="10426096at2759"/>
<reference evidence="3" key="1">
    <citation type="submission" date="2016-11" db="EMBL/GenBank/DDBJ databases">
        <authorList>
            <person name="Guldener U."/>
        </authorList>
    </citation>
    <scope>NUCLEOTIDE SEQUENCE [LARGE SCALE GENOMIC DNA]</scope>
</reference>
<dbReference type="AlphaFoldDB" id="A0A1L0B939"/>
<evidence type="ECO:0000256" key="1">
    <source>
        <dbReference type="SAM" id="MobiDB-lite"/>
    </source>
</evidence>
<feature type="region of interest" description="Disordered" evidence="1">
    <location>
        <begin position="93"/>
        <end position="131"/>
    </location>
</feature>